<evidence type="ECO:0000313" key="3">
    <source>
        <dbReference type="EMBL" id="KAJ1907132.1"/>
    </source>
</evidence>
<comment type="caution">
    <text evidence="3">The sequence shown here is derived from an EMBL/GenBank/DDBJ whole genome shotgun (WGS) entry which is preliminary data.</text>
</comment>
<keyword evidence="2" id="KW-0812">Transmembrane</keyword>
<dbReference type="EMBL" id="JANBPT010001505">
    <property type="protein sequence ID" value="KAJ1907132.1"/>
    <property type="molecule type" value="Genomic_DNA"/>
</dbReference>
<evidence type="ECO:0000256" key="2">
    <source>
        <dbReference type="SAM" id="Phobius"/>
    </source>
</evidence>
<feature type="non-terminal residue" evidence="3">
    <location>
        <position position="534"/>
    </location>
</feature>
<feature type="transmembrane region" description="Helical" evidence="2">
    <location>
        <begin position="53"/>
        <end position="78"/>
    </location>
</feature>
<feature type="transmembrane region" description="Helical" evidence="2">
    <location>
        <begin position="250"/>
        <end position="276"/>
    </location>
</feature>
<reference evidence="3" key="1">
    <citation type="submission" date="2022-07" db="EMBL/GenBank/DDBJ databases">
        <title>Phylogenomic reconstructions and comparative analyses of Kickxellomycotina fungi.</title>
        <authorList>
            <person name="Reynolds N.K."/>
            <person name="Stajich J.E."/>
            <person name="Barry K."/>
            <person name="Grigoriev I.V."/>
            <person name="Crous P."/>
            <person name="Smith M.E."/>
        </authorList>
    </citation>
    <scope>NUCLEOTIDE SEQUENCE</scope>
    <source>
        <strain evidence="3">RSA 861</strain>
    </source>
</reference>
<sequence length="534" mass="57157">MGLTVVSRDAEAALLRQATATLNTDNPDMVVVMQDAGPWNAFLKSAGTAALRWVPFAILLLLAIFALGYTAFSCYAAASPPTSLDSPFATLPTSARHLYAWAATMLWLVGRMALPPTDPAIVSQVIYAMATHVLFSVAVSLIALDWVTNLGYHLPSEHRLGNHLNKAWWVAAVLGAIAVAAVTATSLAYVISYAPSESMYGARQISDPLFAFVLPVLFVILPFAVAAWAVAGNPERNYFESSRHNVSALIQRVALFGSVGGLIGGLVGAASLVLGSGQINVGTALMRFTVASILQAFATTVFSVCWVLLLFHLGRLRLASHVSAERSRQNSCASTTPMMSSISPLPRDQRARSLSASSMGNTSAVSGRSSFADPFYVGPPGKLGVRPGNRRSRRKSHGNRKSSGSGASSLRISNPIVHAQSGLDHYLDNNLPPVPPIPFAVSTANPPVAPTNNSMAVLNDYTVDPATPTTKPNSRYLYQYAFQDKIPPFDQSNTNYPDNGPDRHPAYPPYHHPPNGPERRPSYAQYLPPLPATP</sequence>
<feature type="compositionally biased region" description="Polar residues" evidence="1">
    <location>
        <begin position="329"/>
        <end position="343"/>
    </location>
</feature>
<feature type="compositionally biased region" description="Basic residues" evidence="1">
    <location>
        <begin position="388"/>
        <end position="400"/>
    </location>
</feature>
<accession>A0A9W7ZHR6</accession>
<name>A0A9W7ZHR6_9FUNG</name>
<feature type="region of interest" description="Disordered" evidence="1">
    <location>
        <begin position="327"/>
        <end position="412"/>
    </location>
</feature>
<dbReference type="Proteomes" id="UP001150569">
    <property type="component" value="Unassembled WGS sequence"/>
</dbReference>
<feature type="transmembrane region" description="Helical" evidence="2">
    <location>
        <begin position="209"/>
        <end position="230"/>
    </location>
</feature>
<organism evidence="3 4">
    <name type="scientific">Tieghemiomyces parasiticus</name>
    <dbReference type="NCBI Taxonomy" id="78921"/>
    <lineage>
        <taxon>Eukaryota</taxon>
        <taxon>Fungi</taxon>
        <taxon>Fungi incertae sedis</taxon>
        <taxon>Zoopagomycota</taxon>
        <taxon>Kickxellomycotina</taxon>
        <taxon>Dimargaritomycetes</taxon>
        <taxon>Dimargaritales</taxon>
        <taxon>Dimargaritaceae</taxon>
        <taxon>Tieghemiomyces</taxon>
    </lineage>
</organism>
<evidence type="ECO:0000256" key="1">
    <source>
        <dbReference type="SAM" id="MobiDB-lite"/>
    </source>
</evidence>
<feature type="compositionally biased region" description="Pro residues" evidence="1">
    <location>
        <begin position="506"/>
        <end position="516"/>
    </location>
</feature>
<evidence type="ECO:0000313" key="4">
    <source>
        <dbReference type="Proteomes" id="UP001150569"/>
    </source>
</evidence>
<feature type="region of interest" description="Disordered" evidence="1">
    <location>
        <begin position="486"/>
        <end position="534"/>
    </location>
</feature>
<feature type="transmembrane region" description="Helical" evidence="2">
    <location>
        <begin position="288"/>
        <end position="313"/>
    </location>
</feature>
<dbReference type="AlphaFoldDB" id="A0A9W7ZHR6"/>
<keyword evidence="2" id="KW-1133">Transmembrane helix</keyword>
<gene>
    <name evidence="3" type="ORF">IWQ60_011921</name>
</gene>
<dbReference type="OrthoDB" id="5582125at2759"/>
<keyword evidence="2" id="KW-0472">Membrane</keyword>
<protein>
    <submittedName>
        <fullName evidence="3">Uncharacterized protein</fullName>
    </submittedName>
</protein>
<feature type="transmembrane region" description="Helical" evidence="2">
    <location>
        <begin position="98"/>
        <end position="114"/>
    </location>
</feature>
<keyword evidence="4" id="KW-1185">Reference proteome</keyword>
<feature type="compositionally biased region" description="Polar residues" evidence="1">
    <location>
        <begin position="352"/>
        <end position="369"/>
    </location>
</feature>
<feature type="transmembrane region" description="Helical" evidence="2">
    <location>
        <begin position="126"/>
        <end position="147"/>
    </location>
</feature>
<feature type="transmembrane region" description="Helical" evidence="2">
    <location>
        <begin position="167"/>
        <end position="189"/>
    </location>
</feature>
<proteinExistence type="predicted"/>